<dbReference type="PANTHER" id="PTHR34301">
    <property type="entry name" value="DNA-BINDING PROTEIN-RELATED"/>
    <property type="match status" value="1"/>
</dbReference>
<sequence length="377" mass="42611">MKPINWHYPRTELARHYLTTVGRGPVSRLVLLGARRIGKTAFLLHDVCAHAVELKFMPVYLNLWENPQAPQEVITETLQRYLTALDDKGIEAVQELLSSEITKLDINFGILHSAVETGSVASVSPASLKKISSLFRKLVSRAGQAGFRPLIVIDEVQHLNTADSFWDIQGTLRTQFDSFPQTCVIFAGSSRGGINAMFNTQESLCGSIIKPMPFFQSAMLIDFPLLDEDFVHHFYALLIAEFALDYPQAELSYVFRKVGESPFWFRMVMAELITLRLHPFAALEIVQERMKLDGDFDGIARQLRPLDVQVYLRLCNNLPVYTQSFFEQAVQLTGRKRVTKSAVQKSVTKLLNKRLLTKAGHSYFNEIPGLPSFLGEE</sequence>
<name>A0A1M6B1R1_9VIBR</name>
<dbReference type="AlphaFoldDB" id="A0A1M6B1R1"/>
<dbReference type="SUPFAM" id="SSF52540">
    <property type="entry name" value="P-loop containing nucleoside triphosphate hydrolases"/>
    <property type="match status" value="1"/>
</dbReference>
<accession>A0A1M6B1R1</accession>
<keyword evidence="2" id="KW-1185">Reference proteome</keyword>
<evidence type="ECO:0000313" key="2">
    <source>
        <dbReference type="Proteomes" id="UP000184608"/>
    </source>
</evidence>
<reference evidence="1 2" key="1">
    <citation type="submission" date="2016-11" db="EMBL/GenBank/DDBJ databases">
        <authorList>
            <person name="Jaros S."/>
            <person name="Januszkiewicz K."/>
            <person name="Wedrychowicz H."/>
        </authorList>
    </citation>
    <scope>NUCLEOTIDE SEQUENCE [LARGE SCALE GENOMIC DNA]</scope>
    <source>
        <strain evidence="1 2">CECT 7868</strain>
    </source>
</reference>
<evidence type="ECO:0000313" key="1">
    <source>
        <dbReference type="EMBL" id="SHI42646.1"/>
    </source>
</evidence>
<protein>
    <submittedName>
        <fullName evidence="1">Archaeal ATPase</fullName>
    </submittedName>
</protein>
<proteinExistence type="predicted"/>
<dbReference type="Proteomes" id="UP000184608">
    <property type="component" value="Unassembled WGS sequence"/>
</dbReference>
<organism evidence="1 2">
    <name type="scientific">Vibrio aerogenes CECT 7868</name>
    <dbReference type="NCBI Taxonomy" id="1216006"/>
    <lineage>
        <taxon>Bacteria</taxon>
        <taxon>Pseudomonadati</taxon>
        <taxon>Pseudomonadota</taxon>
        <taxon>Gammaproteobacteria</taxon>
        <taxon>Vibrionales</taxon>
        <taxon>Vibrionaceae</taxon>
        <taxon>Vibrio</taxon>
    </lineage>
</organism>
<dbReference type="PANTHER" id="PTHR34301:SF8">
    <property type="entry name" value="ATPASE DOMAIN-CONTAINING PROTEIN"/>
    <property type="match status" value="1"/>
</dbReference>
<dbReference type="InterPro" id="IPR027417">
    <property type="entry name" value="P-loop_NTPase"/>
</dbReference>
<dbReference type="RefSeq" id="WP_073605309.1">
    <property type="nucleotide sequence ID" value="NZ_FQXZ01000040.1"/>
</dbReference>
<dbReference type="Gene3D" id="3.40.50.300">
    <property type="entry name" value="P-loop containing nucleotide triphosphate hydrolases"/>
    <property type="match status" value="1"/>
</dbReference>
<dbReference type="OrthoDB" id="8576717at2"/>
<gene>
    <name evidence="1" type="ORF">VA7868_03688</name>
</gene>
<dbReference type="EMBL" id="FQXZ01000040">
    <property type="protein sequence ID" value="SHI42646.1"/>
    <property type="molecule type" value="Genomic_DNA"/>
</dbReference>